<dbReference type="GO" id="GO:0016887">
    <property type="term" value="F:ATP hydrolysis activity"/>
    <property type="evidence" value="ECO:0007669"/>
    <property type="project" value="InterPro"/>
</dbReference>
<dbReference type="Proteomes" id="UP000252023">
    <property type="component" value="Chromosome"/>
</dbReference>
<dbReference type="KEGG" id="pars:DRW48_14645"/>
<dbReference type="GO" id="GO:0005524">
    <property type="term" value="F:ATP binding"/>
    <property type="evidence" value="ECO:0007669"/>
    <property type="project" value="UniProtKB-KW"/>
</dbReference>
<dbReference type="Pfam" id="PF00005">
    <property type="entry name" value="ABC_tran"/>
    <property type="match status" value="1"/>
</dbReference>
<dbReference type="PANTHER" id="PTHR45772:SF4">
    <property type="entry name" value="ABC TRANSPORTER ATP-BINDING PROTEIN"/>
    <property type="match status" value="1"/>
</dbReference>
<gene>
    <name evidence="5" type="ORF">DRW48_14645</name>
</gene>
<feature type="domain" description="ABC transporter" evidence="4">
    <location>
        <begin position="4"/>
        <end position="236"/>
    </location>
</feature>
<dbReference type="InterPro" id="IPR051120">
    <property type="entry name" value="ABC_AA/LPS_Transport"/>
</dbReference>
<protein>
    <submittedName>
        <fullName evidence="5">ABC transporter ATP-binding protein</fullName>
    </submittedName>
</protein>
<reference evidence="6" key="1">
    <citation type="submission" date="2018-07" db="EMBL/GenBank/DDBJ databases">
        <title>Genome sequencing of Paracoccus sp. SC2-6.</title>
        <authorList>
            <person name="Heo J."/>
            <person name="Kim S.-J."/>
            <person name="Kwon S.-W."/>
        </authorList>
    </citation>
    <scope>NUCLEOTIDE SEQUENCE [LARGE SCALE GENOMIC DNA]</scope>
    <source>
        <strain evidence="6">SC2-6</strain>
    </source>
</reference>
<evidence type="ECO:0000259" key="4">
    <source>
        <dbReference type="PROSITE" id="PS50893"/>
    </source>
</evidence>
<dbReference type="AlphaFoldDB" id="A0A344PMZ5"/>
<dbReference type="RefSeq" id="WP_114077067.1">
    <property type="nucleotide sequence ID" value="NZ_CP030918.1"/>
</dbReference>
<evidence type="ECO:0000256" key="3">
    <source>
        <dbReference type="ARBA" id="ARBA00022840"/>
    </source>
</evidence>
<dbReference type="GO" id="GO:0005886">
    <property type="term" value="C:plasma membrane"/>
    <property type="evidence" value="ECO:0007669"/>
    <property type="project" value="TreeGrafter"/>
</dbReference>
<keyword evidence="1" id="KW-0813">Transport</keyword>
<evidence type="ECO:0000313" key="6">
    <source>
        <dbReference type="Proteomes" id="UP000252023"/>
    </source>
</evidence>
<dbReference type="PANTHER" id="PTHR45772">
    <property type="entry name" value="CONSERVED COMPONENT OF ABC TRANSPORTER FOR NATURAL AMINO ACIDS-RELATED"/>
    <property type="match status" value="1"/>
</dbReference>
<dbReference type="SUPFAM" id="SSF52540">
    <property type="entry name" value="P-loop containing nucleoside triphosphate hydrolases"/>
    <property type="match status" value="1"/>
</dbReference>
<proteinExistence type="predicted"/>
<dbReference type="Gene3D" id="3.40.50.300">
    <property type="entry name" value="P-loop containing nucleotide triphosphate hydrolases"/>
    <property type="match status" value="1"/>
</dbReference>
<evidence type="ECO:0000256" key="1">
    <source>
        <dbReference type="ARBA" id="ARBA00022448"/>
    </source>
</evidence>
<dbReference type="InterPro" id="IPR032823">
    <property type="entry name" value="BCA_ABC_TP_C"/>
</dbReference>
<dbReference type="SMART" id="SM00382">
    <property type="entry name" value="AAA"/>
    <property type="match status" value="1"/>
</dbReference>
<accession>A0A344PMZ5</accession>
<sequence>MGSLSLEHVRVSFGGLNALTDVSLTMGPAGILGLIGPNGAGKSTCINVMTGFQKASAGRVLLDGRAIGGPPAAFRHAGISRTFQAGRLFATLTVAENLAAAAIGMGLSRRAAATEADRVLDQTGIAQLAHEVAAVLPYTDQRRVAIARATVCQPKFLLLDEPAAGMSQQEAQGLADTIRTIRANEGPAVLLVEHQVGLVLSLCDEIAVLDRGRIIALDTPDAIARDEVVREAYLGTSGDAHQRKACA</sequence>
<keyword evidence="6" id="KW-1185">Reference proteome</keyword>
<dbReference type="InterPro" id="IPR027417">
    <property type="entry name" value="P-loop_NTPase"/>
</dbReference>
<keyword evidence="2" id="KW-0547">Nucleotide-binding</keyword>
<keyword evidence="3 5" id="KW-0067">ATP-binding</keyword>
<dbReference type="OrthoDB" id="9806149at2"/>
<evidence type="ECO:0000313" key="5">
    <source>
        <dbReference type="EMBL" id="AXC50750.1"/>
    </source>
</evidence>
<dbReference type="PROSITE" id="PS50893">
    <property type="entry name" value="ABC_TRANSPORTER_2"/>
    <property type="match status" value="1"/>
</dbReference>
<organism evidence="5 6">
    <name type="scientific">Paracoccus suum</name>
    <dbReference type="NCBI Taxonomy" id="2259340"/>
    <lineage>
        <taxon>Bacteria</taxon>
        <taxon>Pseudomonadati</taxon>
        <taxon>Pseudomonadota</taxon>
        <taxon>Alphaproteobacteria</taxon>
        <taxon>Rhodobacterales</taxon>
        <taxon>Paracoccaceae</taxon>
        <taxon>Paracoccus</taxon>
    </lineage>
</organism>
<name>A0A344PMZ5_9RHOB</name>
<dbReference type="EMBL" id="CP030918">
    <property type="protein sequence ID" value="AXC50750.1"/>
    <property type="molecule type" value="Genomic_DNA"/>
</dbReference>
<dbReference type="CDD" id="cd03219">
    <property type="entry name" value="ABC_Mj1267_LivG_branched"/>
    <property type="match status" value="1"/>
</dbReference>
<evidence type="ECO:0000256" key="2">
    <source>
        <dbReference type="ARBA" id="ARBA00022741"/>
    </source>
</evidence>
<dbReference type="InterPro" id="IPR003593">
    <property type="entry name" value="AAA+_ATPase"/>
</dbReference>
<dbReference type="Pfam" id="PF12399">
    <property type="entry name" value="BCA_ABC_TP_C"/>
    <property type="match status" value="1"/>
</dbReference>
<dbReference type="InterPro" id="IPR003439">
    <property type="entry name" value="ABC_transporter-like_ATP-bd"/>
</dbReference>